<accession>A0A834WIH9</accession>
<protein>
    <submittedName>
        <fullName evidence="2">Ribonuclease H</fullName>
    </submittedName>
</protein>
<dbReference type="InterPro" id="IPR043502">
    <property type="entry name" value="DNA/RNA_pol_sf"/>
</dbReference>
<proteinExistence type="predicted"/>
<evidence type="ECO:0000259" key="1">
    <source>
        <dbReference type="Pfam" id="PF00078"/>
    </source>
</evidence>
<sequence>MWLVHDDRNTKYFHSIANQRRSATDRRDFIEQSGVPKLCQKHKEYLSKPFTNLEVETALFQMNGNKVPGPDGMSPLFFQHCWDTVQGFKDYRPISLCNTTYKIISKVLTNRLQRILSDDEVLKFMDFPPHWQQLLMQCVTSSSMRVKINRELSNWITPAVGLRQGDPLSPYLYVLCANVLSHYLIKAQNDKSIQGVKIAIAAPAINHLLYADDVLMFFKANKKTCEAVQSLLHQFGTMTGLWMNNQQSEIRFIPNISHQGGHILSKIIHYRHVDHLSKYLGGFIDGQNTARRNASLILDNIQHKLSGWKAKLLSQAARTILIKAVVSAIPIYHLQHTWITQSEANKCDATMRKFFWGQWEDANSPMMISWQRLCKKKKDGGLGFRKMAKLNEALLAKQGWRILTTEHSLVHQIFMGKHSASVQHYTLTPKSSASPLWKKICKASKIVTDHIG</sequence>
<dbReference type="OrthoDB" id="1932527at2759"/>
<dbReference type="AlphaFoldDB" id="A0A834WIH9"/>
<evidence type="ECO:0000313" key="3">
    <source>
        <dbReference type="Proteomes" id="UP000634136"/>
    </source>
</evidence>
<organism evidence="2 3">
    <name type="scientific">Senna tora</name>
    <dbReference type="NCBI Taxonomy" id="362788"/>
    <lineage>
        <taxon>Eukaryota</taxon>
        <taxon>Viridiplantae</taxon>
        <taxon>Streptophyta</taxon>
        <taxon>Embryophyta</taxon>
        <taxon>Tracheophyta</taxon>
        <taxon>Spermatophyta</taxon>
        <taxon>Magnoliopsida</taxon>
        <taxon>eudicotyledons</taxon>
        <taxon>Gunneridae</taxon>
        <taxon>Pentapetalae</taxon>
        <taxon>rosids</taxon>
        <taxon>fabids</taxon>
        <taxon>Fabales</taxon>
        <taxon>Fabaceae</taxon>
        <taxon>Caesalpinioideae</taxon>
        <taxon>Cassia clade</taxon>
        <taxon>Senna</taxon>
    </lineage>
</organism>
<reference evidence="2" key="1">
    <citation type="submission" date="2020-09" db="EMBL/GenBank/DDBJ databases">
        <title>Genome-Enabled Discovery of Anthraquinone Biosynthesis in Senna tora.</title>
        <authorList>
            <person name="Kang S.-H."/>
            <person name="Pandey R.P."/>
            <person name="Lee C.-M."/>
            <person name="Sim J.-S."/>
            <person name="Jeong J.-T."/>
            <person name="Choi B.-S."/>
            <person name="Jung M."/>
            <person name="Ginzburg D."/>
            <person name="Zhao K."/>
            <person name="Won S.Y."/>
            <person name="Oh T.-J."/>
            <person name="Yu Y."/>
            <person name="Kim N.-H."/>
            <person name="Lee O.R."/>
            <person name="Lee T.-H."/>
            <person name="Bashyal P."/>
            <person name="Kim T.-S."/>
            <person name="Lee W.-H."/>
            <person name="Kawkins C."/>
            <person name="Kim C.-K."/>
            <person name="Kim J.S."/>
            <person name="Ahn B.O."/>
            <person name="Rhee S.Y."/>
            <person name="Sohng J.K."/>
        </authorList>
    </citation>
    <scope>NUCLEOTIDE SEQUENCE</scope>
    <source>
        <tissue evidence="2">Leaf</tissue>
    </source>
</reference>
<feature type="domain" description="Reverse transcriptase" evidence="1">
    <location>
        <begin position="119"/>
        <end position="250"/>
    </location>
</feature>
<dbReference type="PANTHER" id="PTHR31635:SF196">
    <property type="entry name" value="REVERSE TRANSCRIPTASE DOMAIN-CONTAINING PROTEIN-RELATED"/>
    <property type="match status" value="1"/>
</dbReference>
<keyword evidence="3" id="KW-1185">Reference proteome</keyword>
<comment type="caution">
    <text evidence="2">The sequence shown here is derived from an EMBL/GenBank/DDBJ whole genome shotgun (WGS) entry which is preliminary data.</text>
</comment>
<dbReference type="PANTHER" id="PTHR31635">
    <property type="entry name" value="REVERSE TRANSCRIPTASE DOMAIN-CONTAINING PROTEIN-RELATED"/>
    <property type="match status" value="1"/>
</dbReference>
<dbReference type="CDD" id="cd01650">
    <property type="entry name" value="RT_nLTR_like"/>
    <property type="match status" value="1"/>
</dbReference>
<dbReference type="InterPro" id="IPR000477">
    <property type="entry name" value="RT_dom"/>
</dbReference>
<dbReference type="Proteomes" id="UP000634136">
    <property type="component" value="Unassembled WGS sequence"/>
</dbReference>
<dbReference type="SUPFAM" id="SSF56672">
    <property type="entry name" value="DNA/RNA polymerases"/>
    <property type="match status" value="1"/>
</dbReference>
<evidence type="ECO:0000313" key="2">
    <source>
        <dbReference type="EMBL" id="KAF7820656.1"/>
    </source>
</evidence>
<name>A0A834WIH9_9FABA</name>
<dbReference type="Pfam" id="PF00078">
    <property type="entry name" value="RVT_1"/>
    <property type="match status" value="1"/>
</dbReference>
<gene>
    <name evidence="2" type="ORF">G2W53_026111</name>
</gene>
<dbReference type="EMBL" id="JAAIUW010000008">
    <property type="protein sequence ID" value="KAF7820656.1"/>
    <property type="molecule type" value="Genomic_DNA"/>
</dbReference>